<protein>
    <submittedName>
        <fullName evidence="6">CBM41</fullName>
        <ecNumber evidence="6">3.2.1.135</ecNumber>
        <ecNumber evidence="6">3.2.1.20</ecNumber>
    </submittedName>
</protein>
<evidence type="ECO:0000256" key="3">
    <source>
        <dbReference type="ARBA" id="ARBA00022801"/>
    </source>
</evidence>
<dbReference type="EC" id="3.2.1.135" evidence="6"/>
<dbReference type="InterPro" id="IPR005323">
    <property type="entry name" value="CBM41_pullulanase"/>
</dbReference>
<dbReference type="CDD" id="cd10315">
    <property type="entry name" value="CBM41_pullulanase"/>
    <property type="match status" value="1"/>
</dbReference>
<keyword evidence="3 6" id="KW-0378">Hydrolase</keyword>
<evidence type="ECO:0000256" key="2">
    <source>
        <dbReference type="ARBA" id="ARBA00022729"/>
    </source>
</evidence>
<proteinExistence type="inferred from homology"/>
<keyword evidence="4 6" id="KW-0326">Glycosidase</keyword>
<accession>A0A6J4TPC7</accession>
<comment type="similarity">
    <text evidence="1">Belongs to the glycosyl hydrolase 13 family.</text>
</comment>
<gene>
    <name evidence="6" type="ORF">AVDCRST_MAG79-725</name>
</gene>
<organism evidence="6">
    <name type="scientific">uncultured Thermoleophilia bacterium</name>
    <dbReference type="NCBI Taxonomy" id="1497501"/>
    <lineage>
        <taxon>Bacteria</taxon>
        <taxon>Bacillati</taxon>
        <taxon>Actinomycetota</taxon>
        <taxon>Thermoleophilia</taxon>
        <taxon>environmental samples</taxon>
    </lineage>
</organism>
<dbReference type="GO" id="GO:0031216">
    <property type="term" value="F:neopullulanase activity"/>
    <property type="evidence" value="ECO:0007669"/>
    <property type="project" value="UniProtKB-EC"/>
</dbReference>
<feature type="domain" description="Pullulanase carbohydrate-binding module 41" evidence="5">
    <location>
        <begin position="163"/>
        <end position="263"/>
    </location>
</feature>
<dbReference type="SUPFAM" id="SSF49452">
    <property type="entry name" value="Starch-binding domain-like"/>
    <property type="match status" value="1"/>
</dbReference>
<dbReference type="EC" id="3.2.1.20" evidence="6"/>
<evidence type="ECO:0000256" key="4">
    <source>
        <dbReference type="ARBA" id="ARBA00023295"/>
    </source>
</evidence>
<evidence type="ECO:0000256" key="1">
    <source>
        <dbReference type="ARBA" id="ARBA00008061"/>
    </source>
</evidence>
<dbReference type="GO" id="GO:0005975">
    <property type="term" value="P:carbohydrate metabolic process"/>
    <property type="evidence" value="ECO:0007669"/>
    <property type="project" value="InterPro"/>
</dbReference>
<sequence>HAKVGTGEWTSIGTDDNAPYRVFHDVAALETGTAVQYRAIVLDNAGNTRTSRMRTAEVPAPRISIDTPAQGSRVRGEVRLRASVDPERASQVVTFQRQVGTGAWTTLATDSSSPAYTAVDDISGLGLATGDAIRYRAVLTEADGNEVTSRVRTVQVAPPPATTAVVHYKRPAGDYADWGLHLFGAAVKTPTEWTAPLQPVAIDADGARYEIALKDDAKPVEFIVHLPGGDVVPTSREPGGNRSFLPINHPEIWLKQGDPTVYTSRPADF</sequence>
<name>A0A6J4TPC7_9ACTN</name>
<dbReference type="GO" id="GO:0004558">
    <property type="term" value="F:alpha-1,4-glucosidase activity"/>
    <property type="evidence" value="ECO:0007669"/>
    <property type="project" value="UniProtKB-EC"/>
</dbReference>
<dbReference type="GO" id="GO:0030246">
    <property type="term" value="F:carbohydrate binding"/>
    <property type="evidence" value="ECO:0007669"/>
    <property type="project" value="InterPro"/>
</dbReference>
<dbReference type="Gene3D" id="2.60.40.1110">
    <property type="match status" value="1"/>
</dbReference>
<dbReference type="Pfam" id="PF03714">
    <property type="entry name" value="PUD"/>
    <property type="match status" value="1"/>
</dbReference>
<evidence type="ECO:0000313" key="6">
    <source>
        <dbReference type="EMBL" id="CAA9528727.1"/>
    </source>
</evidence>
<dbReference type="InterPro" id="IPR013784">
    <property type="entry name" value="Carb-bd-like_fold"/>
</dbReference>
<evidence type="ECO:0000259" key="5">
    <source>
        <dbReference type="Pfam" id="PF03714"/>
    </source>
</evidence>
<keyword evidence="2" id="KW-0732">Signal</keyword>
<feature type="non-terminal residue" evidence="6">
    <location>
        <position position="1"/>
    </location>
</feature>
<reference evidence="6" key="1">
    <citation type="submission" date="2020-02" db="EMBL/GenBank/DDBJ databases">
        <authorList>
            <person name="Meier V. D."/>
        </authorList>
    </citation>
    <scope>NUCLEOTIDE SEQUENCE</scope>
    <source>
        <strain evidence="6">AVDCRST_MAG79</strain>
    </source>
</reference>
<dbReference type="AlphaFoldDB" id="A0A6J4TPC7"/>
<dbReference type="EMBL" id="CADCWC010000140">
    <property type="protein sequence ID" value="CAA9528727.1"/>
    <property type="molecule type" value="Genomic_DNA"/>
</dbReference>